<dbReference type="EC" id="3.1.2.28" evidence="2"/>
<organism evidence="3 4">
    <name type="scientific">Synechococcus lacustris str. Tous</name>
    <dbReference type="NCBI Taxonomy" id="1910958"/>
    <lineage>
        <taxon>Bacteria</taxon>
        <taxon>Bacillati</taxon>
        <taxon>Cyanobacteriota</taxon>
        <taxon>Cyanophyceae</taxon>
        <taxon>Synechococcales</taxon>
        <taxon>Synechococcaceae</taxon>
        <taxon>Synechococcus</taxon>
    </lineage>
</organism>
<evidence type="ECO:0000256" key="1">
    <source>
        <dbReference type="ARBA" id="ARBA00022801"/>
    </source>
</evidence>
<comment type="similarity">
    <text evidence="2">Belongs to the 4-hydroxybenzoyl-CoA thioesterase family. DHNA-CoA hydrolase subfamily.</text>
</comment>
<keyword evidence="4" id="KW-1185">Reference proteome</keyword>
<dbReference type="AlphaFoldDB" id="A0A2P7EHL4"/>
<dbReference type="RefSeq" id="WP_106498836.1">
    <property type="nucleotide sequence ID" value="NZ_PXVC01000003.1"/>
</dbReference>
<dbReference type="InterPro" id="IPR029069">
    <property type="entry name" value="HotDog_dom_sf"/>
</dbReference>
<gene>
    <name evidence="3" type="ORF">C7K08_01225</name>
</gene>
<dbReference type="STRING" id="1910958.BTM30_09710"/>
<dbReference type="Proteomes" id="UP000240206">
    <property type="component" value="Unassembled WGS sequence"/>
</dbReference>
<dbReference type="CDD" id="cd00586">
    <property type="entry name" value="4HBT"/>
    <property type="match status" value="1"/>
</dbReference>
<dbReference type="UniPathway" id="UPA00995"/>
<keyword evidence="1 2" id="KW-0378">Hydrolase</keyword>
<evidence type="ECO:0000313" key="3">
    <source>
        <dbReference type="EMBL" id="PSI02670.1"/>
    </source>
</evidence>
<comment type="pathway">
    <text evidence="2">Cofactor biosynthesis; phylloquinone biosynthesis.</text>
</comment>
<feature type="active site" evidence="2">
    <location>
        <position position="19"/>
    </location>
</feature>
<dbReference type="Gene3D" id="3.10.129.10">
    <property type="entry name" value="Hotdog Thioesterase"/>
    <property type="match status" value="1"/>
</dbReference>
<dbReference type="HAMAP" id="MF_02101">
    <property type="entry name" value="DHNA_CoA_hydrolase"/>
    <property type="match status" value="1"/>
</dbReference>
<proteinExistence type="inferred from homology"/>
<dbReference type="Pfam" id="PF13279">
    <property type="entry name" value="4HBT_2"/>
    <property type="match status" value="1"/>
</dbReference>
<dbReference type="EMBL" id="PXVC01000003">
    <property type="protein sequence ID" value="PSI02670.1"/>
    <property type="molecule type" value="Genomic_DNA"/>
</dbReference>
<dbReference type="InterPro" id="IPR022829">
    <property type="entry name" value="DHNA_CoA_hydrolase"/>
</dbReference>
<name>A0A2P7EHL4_9SYNE</name>
<dbReference type="SUPFAM" id="SSF54637">
    <property type="entry name" value="Thioesterase/thiol ester dehydrase-isomerase"/>
    <property type="match status" value="1"/>
</dbReference>
<dbReference type="GO" id="GO:0042372">
    <property type="term" value="P:phylloquinone biosynthetic process"/>
    <property type="evidence" value="ECO:0007669"/>
    <property type="project" value="UniProtKB-UniRule"/>
</dbReference>
<dbReference type="UniPathway" id="UPA01057">
    <property type="reaction ID" value="UER01033"/>
</dbReference>
<comment type="pathway">
    <text evidence="2">Quinol/quinone metabolism; 1,4-dihydroxy-2-naphthoate biosynthesis; 1,4-dihydroxy-2-naphthoate from chorismate: step 7/7.</text>
</comment>
<sequence>MKSSDFLLLCRSVRFGDTDAAGVMHFHQLLRWCHEAYEESLEKFGVSPADLFPRPGLNLELLLPIVHCSADYLAPLSCGDPLAIALVPKGLNAHSFEVSYSFSSRGEAVANACIRSVCITAIDRKRAPLPAPISRWLAAAAVTD</sequence>
<reference evidence="4" key="1">
    <citation type="submission" date="2018-03" db="EMBL/GenBank/DDBJ databases">
        <title>Ecological and genomic features of two cosmopolitan and abundant freshwater picocyanobacteria.</title>
        <authorList>
            <person name="Cabello-Yeves P.J."/>
            <person name="Picazo A."/>
            <person name="Camacho A."/>
            <person name="Callieri C."/>
            <person name="Rosselli R."/>
            <person name="Roda-Garcia J."/>
            <person name="Coutinho F.H."/>
            <person name="Rodriguez-Valera F."/>
        </authorList>
    </citation>
    <scope>NUCLEOTIDE SEQUENCE [LARGE SCALE GENOMIC DNA]</scope>
    <source>
        <strain evidence="4">Tous</strain>
    </source>
</reference>
<evidence type="ECO:0000256" key="2">
    <source>
        <dbReference type="HAMAP-Rule" id="MF_02101"/>
    </source>
</evidence>
<comment type="function">
    <text evidence="2">Catalyzes the hydrolysis of 1,4-dihydroxy-2-naphthoyl-CoA (DHNA-CoA) to 1,4-dihydroxy-2-naphthoate (DHNA), a reaction involved in phylloquinone (vitamin K1) biosynthesis.</text>
</comment>
<comment type="catalytic activity">
    <reaction evidence="2">
        <text>1,4-dihydroxy-2-naphthoyl-CoA + H2O = 1,4-dihydroxy-2-naphthoate + CoA + H(+)</text>
        <dbReference type="Rhea" id="RHEA:26309"/>
        <dbReference type="ChEBI" id="CHEBI:11173"/>
        <dbReference type="ChEBI" id="CHEBI:15377"/>
        <dbReference type="ChEBI" id="CHEBI:15378"/>
        <dbReference type="ChEBI" id="CHEBI:57287"/>
        <dbReference type="ChEBI" id="CHEBI:58897"/>
        <dbReference type="EC" id="3.1.2.28"/>
    </reaction>
</comment>
<evidence type="ECO:0000313" key="4">
    <source>
        <dbReference type="Proteomes" id="UP000240206"/>
    </source>
</evidence>
<protein>
    <recommendedName>
        <fullName evidence="2">1,4-dihydroxy-2-naphthoyl-CoA hydrolase</fullName>
        <shortName evidence="2">DHNA-CoA hydrolase</shortName>
        <ecNumber evidence="2">3.1.2.28</ecNumber>
    </recommendedName>
    <alternativeName>
        <fullName evidence="2">DHNA-CoA thioesterase</fullName>
    </alternativeName>
</protein>
<comment type="caution">
    <text evidence="3">The sequence shown here is derived from an EMBL/GenBank/DDBJ whole genome shotgun (WGS) entry which is preliminary data.</text>
</comment>
<accession>A0A2P7EHL4</accession>
<dbReference type="GO" id="GO:0061522">
    <property type="term" value="F:1,4-dihydroxy-2-naphthoyl-CoA thioesterase activity"/>
    <property type="evidence" value="ECO:0007669"/>
    <property type="project" value="UniProtKB-EC"/>
</dbReference>